<evidence type="ECO:0000313" key="2">
    <source>
        <dbReference type="EMBL" id="KAF6017077.1"/>
    </source>
</evidence>
<accession>A0A7J7IU46</accession>
<dbReference type="AlphaFoldDB" id="A0A7J7IU46"/>
<dbReference type="OrthoDB" id="6272490at2759"/>
<sequence>MCKVKTVTMSTHTESQFETKSEIQRFRLAPSFGPSLASKSSPNSKPSLRSISKLNHVTRSFSTFPPTVHHSLLLYTKLRSSALTQARRTLFIQTQETPNPNCLKFLPGTPVLAEGTVDFPNIRSTKDAPLAKCVHTFSLSYSSYDFYFFCAQYYYNTFAF</sequence>
<comment type="caution">
    <text evidence="2">The sequence shown here is derived from an EMBL/GenBank/DDBJ whole genome shotgun (WGS) entry which is preliminary data.</text>
</comment>
<proteinExistence type="predicted"/>
<reference evidence="2" key="1">
    <citation type="submission" date="2020-06" db="EMBL/GenBank/DDBJ databases">
        <title>Draft genome of Bugula neritina, a colonial animal packing powerful symbionts and potential medicines.</title>
        <authorList>
            <person name="Rayko M."/>
        </authorList>
    </citation>
    <scope>NUCLEOTIDE SEQUENCE [LARGE SCALE GENOMIC DNA]</scope>
    <source>
        <strain evidence="2">Kwan_BN1</strain>
    </source>
</reference>
<evidence type="ECO:0000259" key="1">
    <source>
        <dbReference type="SMART" id="SM00932"/>
    </source>
</evidence>
<organism evidence="2 3">
    <name type="scientific">Bugula neritina</name>
    <name type="common">Brown bryozoan</name>
    <name type="synonym">Sertularia neritina</name>
    <dbReference type="NCBI Taxonomy" id="10212"/>
    <lineage>
        <taxon>Eukaryota</taxon>
        <taxon>Metazoa</taxon>
        <taxon>Spiralia</taxon>
        <taxon>Lophotrochozoa</taxon>
        <taxon>Bryozoa</taxon>
        <taxon>Gymnolaemata</taxon>
        <taxon>Cheilostomatida</taxon>
        <taxon>Flustrina</taxon>
        <taxon>Buguloidea</taxon>
        <taxon>Bugulidae</taxon>
        <taxon>Bugula</taxon>
    </lineage>
</organism>
<dbReference type="SMART" id="SM00932">
    <property type="entry name" value="Nfu_N"/>
    <property type="match status" value="1"/>
</dbReference>
<gene>
    <name evidence="2" type="ORF">EB796_024608</name>
</gene>
<feature type="domain" description="Scaffold protein Nfu/NifU N-terminal" evidence="1">
    <location>
        <begin position="92"/>
        <end position="141"/>
    </location>
</feature>
<evidence type="ECO:0000313" key="3">
    <source>
        <dbReference type="Proteomes" id="UP000593567"/>
    </source>
</evidence>
<name>A0A7J7IU46_BUGNE</name>
<dbReference type="InterPro" id="IPR036498">
    <property type="entry name" value="Nfu/NifU_N_sf"/>
</dbReference>
<dbReference type="Gene3D" id="3.30.1370.70">
    <property type="entry name" value="Scaffold protein Nfu/NifU, N-terminal domain"/>
    <property type="match status" value="1"/>
</dbReference>
<keyword evidence="3" id="KW-1185">Reference proteome</keyword>
<dbReference type="Proteomes" id="UP000593567">
    <property type="component" value="Unassembled WGS sequence"/>
</dbReference>
<dbReference type="EMBL" id="VXIV02003433">
    <property type="protein sequence ID" value="KAF6017077.1"/>
    <property type="molecule type" value="Genomic_DNA"/>
</dbReference>
<dbReference type="SUPFAM" id="SSF110836">
    <property type="entry name" value="Hypothetical protein SAV1430"/>
    <property type="match status" value="1"/>
</dbReference>
<protein>
    <recommendedName>
        <fullName evidence="1">Scaffold protein Nfu/NifU N-terminal domain-containing protein</fullName>
    </recommendedName>
</protein>
<dbReference type="Pfam" id="PF08712">
    <property type="entry name" value="Nfu_N"/>
    <property type="match status" value="1"/>
</dbReference>
<dbReference type="InterPro" id="IPR014824">
    <property type="entry name" value="Nfu/NifU_N"/>
</dbReference>